<evidence type="ECO:0000313" key="11">
    <source>
        <dbReference type="Proteomes" id="UP000016649"/>
    </source>
</evidence>
<evidence type="ECO:0000313" key="10">
    <source>
        <dbReference type="EMBL" id="ERJ93472.1"/>
    </source>
</evidence>
<evidence type="ECO:0000259" key="9">
    <source>
        <dbReference type="Pfam" id="PF12320"/>
    </source>
</evidence>
<dbReference type="Pfam" id="PF00149">
    <property type="entry name" value="Metallophos"/>
    <property type="match status" value="1"/>
</dbReference>
<keyword evidence="4 7" id="KW-0540">Nuclease</keyword>
<gene>
    <name evidence="7" type="primary">sbcD</name>
    <name evidence="10" type="ORF">HMPREF9193_00942</name>
</gene>
<dbReference type="Proteomes" id="UP000016649">
    <property type="component" value="Unassembled WGS sequence"/>
</dbReference>
<organism evidence="10 11">
    <name type="scientific">Treponema lecithinolyticum ATCC 700332</name>
    <dbReference type="NCBI Taxonomy" id="1321815"/>
    <lineage>
        <taxon>Bacteria</taxon>
        <taxon>Pseudomonadati</taxon>
        <taxon>Spirochaetota</taxon>
        <taxon>Spirochaetia</taxon>
        <taxon>Spirochaetales</taxon>
        <taxon>Treponemataceae</taxon>
        <taxon>Treponema</taxon>
    </lineage>
</organism>
<dbReference type="InterPro" id="IPR050535">
    <property type="entry name" value="DNA_Repair-Maintenance_Comp"/>
</dbReference>
<sequence length="422" mass="47807">MLTLLHTADLHLGKILYEHSLLDEQQAMLDCLFNELSAVHYDALIISGDIYDRSVPPPEAVALFDRFLSRTHAAFPKLPVCIISGNHDSAQRLSFAAELLKEQNIYICSEPQQCTQAVILKDKDGIAEAALYQIPFLHSASLSAEDNPDTVLKTQEELITEAVKRIGTFHKKLQKSCEQYAHLPALLSCHVFTAGAQSAGSERIFVGTAEYVHASVFAPFAYTAAGHIHKTQKITERAYYSGSPLAYSFDEAGKEKNFLRVELDFSQNGDSPLPKITAIPVKGVRRLIRLTGSFEELLNEAQYKEYENDYIEFNYTDPFIADNAVYRLRKRFKRLLSVKRCEASFKKTGQNDEQNEKKELKKRLLENRKEPPFKDIFYAFLQDVGFENGKDLKKDWEQEADIFVKTARTESEKNGESADETA</sequence>
<evidence type="ECO:0000256" key="5">
    <source>
        <dbReference type="ARBA" id="ARBA00022801"/>
    </source>
</evidence>
<dbReference type="SUPFAM" id="SSF56300">
    <property type="entry name" value="Metallo-dependent phosphatases"/>
    <property type="match status" value="1"/>
</dbReference>
<dbReference type="InterPro" id="IPR004593">
    <property type="entry name" value="SbcD"/>
</dbReference>
<evidence type="ECO:0000256" key="6">
    <source>
        <dbReference type="ARBA" id="ARBA00022839"/>
    </source>
</evidence>
<dbReference type="Pfam" id="PF12320">
    <property type="entry name" value="SbcD_C"/>
    <property type="match status" value="1"/>
</dbReference>
<keyword evidence="7" id="KW-0255">Endonuclease</keyword>
<comment type="function">
    <text evidence="7">SbcCD cleaves DNA hairpin structures. These structures can inhibit DNA replication and are intermediates in certain DNA recombination reactions. The complex acts as a 3'-&gt;5' double strand exonuclease that can open hairpins. It also has a 5' single-strand endonuclease activity.</text>
</comment>
<dbReference type="PANTHER" id="PTHR30337">
    <property type="entry name" value="COMPONENT OF ATP-DEPENDENT DSDNA EXONUCLEASE"/>
    <property type="match status" value="1"/>
</dbReference>
<dbReference type="CDD" id="cd00840">
    <property type="entry name" value="MPP_Mre11_N"/>
    <property type="match status" value="1"/>
</dbReference>
<evidence type="ECO:0000256" key="3">
    <source>
        <dbReference type="ARBA" id="ARBA00013365"/>
    </source>
</evidence>
<evidence type="ECO:0000256" key="2">
    <source>
        <dbReference type="ARBA" id="ARBA00011322"/>
    </source>
</evidence>
<keyword evidence="5 7" id="KW-0378">Hydrolase</keyword>
<comment type="caution">
    <text evidence="10">The sequence shown here is derived from an EMBL/GenBank/DDBJ whole genome shotgun (WGS) entry which is preliminary data.</text>
</comment>
<dbReference type="InterPro" id="IPR029052">
    <property type="entry name" value="Metallo-depent_PP-like"/>
</dbReference>
<comment type="similarity">
    <text evidence="1 7">Belongs to the SbcD family.</text>
</comment>
<evidence type="ECO:0000259" key="8">
    <source>
        <dbReference type="Pfam" id="PF00149"/>
    </source>
</evidence>
<dbReference type="EMBL" id="AWVH01000025">
    <property type="protein sequence ID" value="ERJ93472.1"/>
    <property type="molecule type" value="Genomic_DNA"/>
</dbReference>
<protein>
    <recommendedName>
        <fullName evidence="3 7">Nuclease SbcCD subunit D</fullName>
    </recommendedName>
</protein>
<dbReference type="Gene3D" id="3.60.21.10">
    <property type="match status" value="1"/>
</dbReference>
<comment type="subunit">
    <text evidence="2 7">Heterodimer of SbcC and SbcD.</text>
</comment>
<dbReference type="RefSeq" id="WP_021687156.1">
    <property type="nucleotide sequence ID" value="NZ_KI260564.1"/>
</dbReference>
<keyword evidence="7" id="KW-0235">DNA replication</keyword>
<dbReference type="InterPro" id="IPR041796">
    <property type="entry name" value="Mre11_N"/>
</dbReference>
<dbReference type="NCBIfam" id="TIGR00619">
    <property type="entry name" value="sbcd"/>
    <property type="match status" value="1"/>
</dbReference>
<keyword evidence="7" id="KW-0233">DNA recombination</keyword>
<evidence type="ECO:0000256" key="7">
    <source>
        <dbReference type="RuleBase" id="RU363069"/>
    </source>
</evidence>
<dbReference type="PANTHER" id="PTHR30337:SF0">
    <property type="entry name" value="NUCLEASE SBCCD SUBUNIT D"/>
    <property type="match status" value="1"/>
</dbReference>
<dbReference type="GO" id="GO:0004527">
    <property type="term" value="F:exonuclease activity"/>
    <property type="evidence" value="ECO:0007669"/>
    <property type="project" value="UniProtKB-KW"/>
</dbReference>
<dbReference type="InterPro" id="IPR026843">
    <property type="entry name" value="SbcD_C"/>
</dbReference>
<keyword evidence="11" id="KW-1185">Reference proteome</keyword>
<name>A0ABN0NZF4_TRELE</name>
<proteinExistence type="inferred from homology"/>
<evidence type="ECO:0000256" key="1">
    <source>
        <dbReference type="ARBA" id="ARBA00010555"/>
    </source>
</evidence>
<reference evidence="10 11" key="1">
    <citation type="submission" date="2013-08" db="EMBL/GenBank/DDBJ databases">
        <authorList>
            <person name="Weinstock G."/>
            <person name="Sodergren E."/>
            <person name="Wylie T."/>
            <person name="Fulton L."/>
            <person name="Fulton R."/>
            <person name="Fronick C."/>
            <person name="O'Laughlin M."/>
            <person name="Godfrey J."/>
            <person name="Miner T."/>
            <person name="Herter B."/>
            <person name="Appelbaum E."/>
            <person name="Cordes M."/>
            <person name="Lek S."/>
            <person name="Wollam A."/>
            <person name="Pepin K.H."/>
            <person name="Palsikar V.B."/>
            <person name="Mitreva M."/>
            <person name="Wilson R.K."/>
        </authorList>
    </citation>
    <scope>NUCLEOTIDE SEQUENCE [LARGE SCALE GENOMIC DNA]</scope>
    <source>
        <strain evidence="10 11">ATCC 700332</strain>
    </source>
</reference>
<evidence type="ECO:0000256" key="4">
    <source>
        <dbReference type="ARBA" id="ARBA00022722"/>
    </source>
</evidence>
<accession>A0ABN0NZF4</accession>
<feature type="domain" description="Calcineurin-like phosphoesterase" evidence="8">
    <location>
        <begin position="3"/>
        <end position="100"/>
    </location>
</feature>
<feature type="domain" description="Nuclease SbcCD subunit D C-terminal" evidence="9">
    <location>
        <begin position="285"/>
        <end position="364"/>
    </location>
</feature>
<keyword evidence="6 7" id="KW-0269">Exonuclease</keyword>
<dbReference type="InterPro" id="IPR004843">
    <property type="entry name" value="Calcineurin-like_PHP"/>
</dbReference>